<dbReference type="Pfam" id="PF00665">
    <property type="entry name" value="rve"/>
    <property type="match status" value="1"/>
</dbReference>
<dbReference type="InterPro" id="IPR002514">
    <property type="entry name" value="Transposase_8"/>
</dbReference>
<dbReference type="Gene3D" id="3.30.420.10">
    <property type="entry name" value="Ribonuclease H-like superfamily/Ribonuclease H"/>
    <property type="match status" value="1"/>
</dbReference>
<name>A0ABY2CRQ9_METMH</name>
<dbReference type="Proteomes" id="UP000295649">
    <property type="component" value="Unassembled WGS sequence"/>
</dbReference>
<accession>A0ABY2CRQ9</accession>
<gene>
    <name evidence="8" type="ORF">EDE11_10948</name>
</gene>
<comment type="similarity">
    <text evidence="1">Belongs to the transposase 8 family.</text>
</comment>
<dbReference type="InterPro" id="IPR012337">
    <property type="entry name" value="RNaseH-like_sf"/>
</dbReference>
<keyword evidence="9" id="KW-1185">Reference proteome</keyword>
<comment type="similarity">
    <text evidence="4">Belongs to the transposase IS3/IS150/IS904 family.</text>
</comment>
<feature type="compositionally biased region" description="Polar residues" evidence="6">
    <location>
        <begin position="1"/>
        <end position="20"/>
    </location>
</feature>
<dbReference type="InterPro" id="IPR025948">
    <property type="entry name" value="HTH-like_dom"/>
</dbReference>
<organism evidence="8 9">
    <name type="scientific">Methylomonas methanica</name>
    <dbReference type="NCBI Taxonomy" id="421"/>
    <lineage>
        <taxon>Bacteria</taxon>
        <taxon>Pseudomonadati</taxon>
        <taxon>Pseudomonadota</taxon>
        <taxon>Gammaproteobacteria</taxon>
        <taxon>Methylococcales</taxon>
        <taxon>Methylococcaceae</taxon>
        <taxon>Methylomonas</taxon>
    </lineage>
</organism>
<dbReference type="EMBL" id="SMCN01000009">
    <property type="protein sequence ID" value="TCV83491.1"/>
    <property type="molecule type" value="Genomic_DNA"/>
</dbReference>
<evidence type="ECO:0000256" key="1">
    <source>
        <dbReference type="ARBA" id="ARBA00009964"/>
    </source>
</evidence>
<dbReference type="InterPro" id="IPR036397">
    <property type="entry name" value="RNaseH_sf"/>
</dbReference>
<proteinExistence type="inferred from homology"/>
<comment type="function">
    <text evidence="3">Involved in the transposition of the insertion sequence IS3.</text>
</comment>
<dbReference type="RefSeq" id="WP_082769303.1">
    <property type="nucleotide sequence ID" value="NZ_SMCN01000009.1"/>
</dbReference>
<dbReference type="InterPro" id="IPR050900">
    <property type="entry name" value="Transposase_IS3/IS150/IS904"/>
</dbReference>
<dbReference type="InterPro" id="IPR009057">
    <property type="entry name" value="Homeodomain-like_sf"/>
</dbReference>
<evidence type="ECO:0000256" key="3">
    <source>
        <dbReference type="ARBA" id="ARBA00037276"/>
    </source>
</evidence>
<dbReference type="NCBIfam" id="NF033516">
    <property type="entry name" value="transpos_IS3"/>
    <property type="match status" value="1"/>
</dbReference>
<keyword evidence="5" id="KW-0175">Coiled coil</keyword>
<feature type="region of interest" description="Disordered" evidence="6">
    <location>
        <begin position="1"/>
        <end position="31"/>
    </location>
</feature>
<reference evidence="8 9" key="1">
    <citation type="submission" date="2019-03" db="EMBL/GenBank/DDBJ databases">
        <title>Systems level insights into methane cycling in arid and semi-arid ecosystems.</title>
        <authorList>
            <person name="Kalyuzhnaya M."/>
        </authorList>
    </citation>
    <scope>NUCLEOTIDE SEQUENCE [LARGE SCALE GENOMIC DNA]</scope>
    <source>
        <strain evidence="8 9">S-1</strain>
    </source>
</reference>
<feature type="coiled-coil region" evidence="5">
    <location>
        <begin position="64"/>
        <end position="91"/>
    </location>
</feature>
<dbReference type="PANTHER" id="PTHR46889:SF6">
    <property type="entry name" value="TRANSPOSASE INSF FOR INSERTION SEQUENCE IS3B"/>
    <property type="match status" value="1"/>
</dbReference>
<evidence type="ECO:0000259" key="7">
    <source>
        <dbReference type="PROSITE" id="PS50994"/>
    </source>
</evidence>
<dbReference type="Pfam" id="PF13333">
    <property type="entry name" value="rve_2"/>
    <property type="match status" value="1"/>
</dbReference>
<feature type="domain" description="Integrase catalytic" evidence="7">
    <location>
        <begin position="227"/>
        <end position="389"/>
    </location>
</feature>
<dbReference type="PANTHER" id="PTHR46889">
    <property type="entry name" value="TRANSPOSASE INSF FOR INSERTION SEQUENCE IS3B-RELATED"/>
    <property type="match status" value="1"/>
</dbReference>
<evidence type="ECO:0000313" key="9">
    <source>
        <dbReference type="Proteomes" id="UP000295649"/>
    </source>
</evidence>
<evidence type="ECO:0000313" key="8">
    <source>
        <dbReference type="EMBL" id="TCV83491.1"/>
    </source>
</evidence>
<dbReference type="SUPFAM" id="SSF46689">
    <property type="entry name" value="Homeodomain-like"/>
    <property type="match status" value="1"/>
</dbReference>
<evidence type="ECO:0000256" key="4">
    <source>
        <dbReference type="ARBA" id="ARBA00043964"/>
    </source>
</evidence>
<evidence type="ECO:0000256" key="5">
    <source>
        <dbReference type="SAM" id="Coils"/>
    </source>
</evidence>
<dbReference type="InterPro" id="IPR048020">
    <property type="entry name" value="Transpos_IS3"/>
</dbReference>
<evidence type="ECO:0000256" key="6">
    <source>
        <dbReference type="SAM" id="MobiDB-lite"/>
    </source>
</evidence>
<dbReference type="PROSITE" id="PS50994">
    <property type="entry name" value="INTEGRASE"/>
    <property type="match status" value="1"/>
</dbReference>
<dbReference type="InterPro" id="IPR001584">
    <property type="entry name" value="Integrase_cat-core"/>
</dbReference>
<sequence length="391" mass="45423">MKTNPSNPSSTKRSQYSPQFKEQAVERANRDGVPKAAQDLGIAQSMLYNWVAKSRLTGQPFEDQKLQQAELARLRRENARLEQELAFVKRRQRIYALWVLREKPTVKYAMIKNHEPEFAVTLMCRVLSVSKAGYYHWKTRSPSQRAQVRAQLALDVKRVFDNEQARSGAPRIAKLLNNEGHCTHRKTVAHIMKIYGWRAKAARKYKATTNSNHTLPVAPNLLYQNFEADRPDQKWVSDITYIWTDEGWLYLAVILDLYARRVIGWSISERMTATLVCDALTMALWRRHLPKGVIVHSDRGSQYCSAAYQKLLSKHQLICSMSKKGDCYDNAAMESWNHSLKVEAIHSERFITRHTAKQHVFEYIEVYYNRKRLHSKLGYMSPEAFELKFVA</sequence>
<dbReference type="Gene3D" id="1.10.10.60">
    <property type="entry name" value="Homeodomain-like"/>
    <property type="match status" value="1"/>
</dbReference>
<keyword evidence="2" id="KW-0238">DNA-binding</keyword>
<protein>
    <submittedName>
        <fullName evidence="8">Transposase InsO family protein</fullName>
    </submittedName>
</protein>
<dbReference type="Pfam" id="PF01527">
    <property type="entry name" value="HTH_Tnp_1"/>
    <property type="match status" value="1"/>
</dbReference>
<dbReference type="SUPFAM" id="SSF53098">
    <property type="entry name" value="Ribonuclease H-like"/>
    <property type="match status" value="1"/>
</dbReference>
<evidence type="ECO:0000256" key="2">
    <source>
        <dbReference type="ARBA" id="ARBA00023125"/>
    </source>
</evidence>
<comment type="caution">
    <text evidence="8">The sequence shown here is derived from an EMBL/GenBank/DDBJ whole genome shotgun (WGS) entry which is preliminary data.</text>
</comment>
<dbReference type="Pfam" id="PF13276">
    <property type="entry name" value="HTH_21"/>
    <property type="match status" value="1"/>
</dbReference>